<keyword evidence="2" id="KW-0645">Protease</keyword>
<dbReference type="InterPro" id="IPR029058">
    <property type="entry name" value="AB_hydrolase_fold"/>
</dbReference>
<organism evidence="3 4">
    <name type="scientific">Chrysophaeum taylorii</name>
    <dbReference type="NCBI Taxonomy" id="2483200"/>
    <lineage>
        <taxon>Eukaryota</taxon>
        <taxon>Sar</taxon>
        <taxon>Stramenopiles</taxon>
        <taxon>Ochrophyta</taxon>
        <taxon>Pelagophyceae</taxon>
        <taxon>Pelagomonadales</taxon>
        <taxon>Pelagomonadaceae</taxon>
        <taxon>Chrysophaeum</taxon>
    </lineage>
</organism>
<dbReference type="EMBL" id="JAQMWT010000572">
    <property type="protein sequence ID" value="KAJ8599355.1"/>
    <property type="molecule type" value="Genomic_DNA"/>
</dbReference>
<dbReference type="InterPro" id="IPR001563">
    <property type="entry name" value="Peptidase_S10"/>
</dbReference>
<dbReference type="PANTHER" id="PTHR11802:SF201">
    <property type="entry name" value="CARBOXYPEPTIDASE"/>
    <property type="match status" value="1"/>
</dbReference>
<keyword evidence="2" id="KW-0732">Signal</keyword>
<comment type="similarity">
    <text evidence="1 2">Belongs to the peptidase S10 family.</text>
</comment>
<gene>
    <name evidence="3" type="ORF">CTAYLR_005367</name>
</gene>
<feature type="chain" id="PRO_5041774199" description="Carboxypeptidase" evidence="2">
    <location>
        <begin position="18"/>
        <end position="508"/>
    </location>
</feature>
<reference evidence="3" key="1">
    <citation type="submission" date="2023-01" db="EMBL/GenBank/DDBJ databases">
        <title>Metagenome sequencing of chrysophaentin producing Chrysophaeum taylorii.</title>
        <authorList>
            <person name="Davison J."/>
            <person name="Bewley C."/>
        </authorList>
    </citation>
    <scope>NUCLEOTIDE SEQUENCE</scope>
    <source>
        <strain evidence="3">NIES-1699</strain>
    </source>
</reference>
<evidence type="ECO:0000313" key="4">
    <source>
        <dbReference type="Proteomes" id="UP001230188"/>
    </source>
</evidence>
<feature type="signal peptide" evidence="2">
    <location>
        <begin position="1"/>
        <end position="17"/>
    </location>
</feature>
<protein>
    <recommendedName>
        <fullName evidence="2">Carboxypeptidase</fullName>
        <ecNumber evidence="2">3.4.16.-</ecNumber>
    </recommendedName>
</protein>
<keyword evidence="4" id="KW-1185">Reference proteome</keyword>
<dbReference type="PRINTS" id="PR00724">
    <property type="entry name" value="CRBOXYPTASEC"/>
</dbReference>
<keyword evidence="2" id="KW-0121">Carboxypeptidase</keyword>
<dbReference type="Pfam" id="PF00450">
    <property type="entry name" value="Peptidase_S10"/>
    <property type="match status" value="1"/>
</dbReference>
<comment type="caution">
    <text evidence="3">The sequence shown here is derived from an EMBL/GenBank/DDBJ whole genome shotgun (WGS) entry which is preliminary data.</text>
</comment>
<dbReference type="GO" id="GO:0004185">
    <property type="term" value="F:serine-type carboxypeptidase activity"/>
    <property type="evidence" value="ECO:0007669"/>
    <property type="project" value="UniProtKB-UniRule"/>
</dbReference>
<keyword evidence="2" id="KW-0378">Hydrolase</keyword>
<dbReference type="InterPro" id="IPR018202">
    <property type="entry name" value="Ser_caboxypep_ser_AS"/>
</dbReference>
<proteinExistence type="inferred from homology"/>
<evidence type="ECO:0000256" key="1">
    <source>
        <dbReference type="ARBA" id="ARBA00009431"/>
    </source>
</evidence>
<dbReference type="Proteomes" id="UP001230188">
    <property type="component" value="Unassembled WGS sequence"/>
</dbReference>
<accession>A0AAD7XKC5</accession>
<evidence type="ECO:0000256" key="2">
    <source>
        <dbReference type="RuleBase" id="RU361156"/>
    </source>
</evidence>
<dbReference type="PANTHER" id="PTHR11802">
    <property type="entry name" value="SERINE PROTEASE FAMILY S10 SERINE CARBOXYPEPTIDASE"/>
    <property type="match status" value="1"/>
</dbReference>
<sequence>MVGAWWLLATVVAAAPAGDKVTSIPGFEEYFGNGSMDFEVYSGYLNVSLPDDSLPYDNLVIHYEFHTCRAADCPVAVWHQGGPGGSSIFGAWTEMGPFQLMARGPVLNLEHAWNNAAHMLYLESPAGSTVADAKTGFSNCSKAGVTQDECFWTDKTQAVAYAHTLRAFFEAFPEFGNRELYLVGESYAGQYIPNIASFMVAHPEVVGKNLSGVAVGNGCWGGTTDTVRCNGYHAEQNDIEIYYGKGLISKRLYQSIQAVCNWSITTNSDDDDDAIDVFGEECVGQLDAAEDAVGKYNVYNVYDDCNLKLADRRRLAAGTSLKTKLREMMHEATPYYAGYPWNCESDPALDAYFTRADVQAALHLTAPGSGFRYDQSGPASITLYPELLKHMRVLIYNGDADLCVPYVGNEEWTTSMVDLGYATEKRAWHPWYDRDASSYAPAGYVTTYDVLDKVYSAAGDDFMFLTIRLAGHMVPQYVNWRLIPDIRRRYQPKAALSFFQRFLSGEEF</sequence>
<dbReference type="Gene3D" id="3.40.50.1820">
    <property type="entry name" value="alpha/beta hydrolase"/>
    <property type="match status" value="1"/>
</dbReference>
<dbReference type="SUPFAM" id="SSF53474">
    <property type="entry name" value="alpha/beta-Hydrolases"/>
    <property type="match status" value="1"/>
</dbReference>
<name>A0AAD7XKC5_9STRA</name>
<evidence type="ECO:0000313" key="3">
    <source>
        <dbReference type="EMBL" id="KAJ8599355.1"/>
    </source>
</evidence>
<dbReference type="GO" id="GO:0006508">
    <property type="term" value="P:proteolysis"/>
    <property type="evidence" value="ECO:0007669"/>
    <property type="project" value="UniProtKB-KW"/>
</dbReference>
<dbReference type="Gene3D" id="3.40.50.12670">
    <property type="match status" value="1"/>
</dbReference>
<dbReference type="EC" id="3.4.16.-" evidence="2"/>
<dbReference type="AlphaFoldDB" id="A0AAD7XKC5"/>
<dbReference type="PROSITE" id="PS00131">
    <property type="entry name" value="CARBOXYPEPT_SER_SER"/>
    <property type="match status" value="1"/>
</dbReference>